<feature type="transmembrane region" description="Helical" evidence="1">
    <location>
        <begin position="214"/>
        <end position="235"/>
    </location>
</feature>
<feature type="transmembrane region" description="Helical" evidence="1">
    <location>
        <begin position="91"/>
        <end position="111"/>
    </location>
</feature>
<keyword evidence="1" id="KW-0472">Membrane</keyword>
<dbReference type="RefSeq" id="WP_343163008.1">
    <property type="nucleotide sequence ID" value="NZ_JBHRSV010000028.1"/>
</dbReference>
<comment type="caution">
    <text evidence="2">The sequence shown here is derived from an EMBL/GenBank/DDBJ whole genome shotgun (WGS) entry which is preliminary data.</text>
</comment>
<proteinExistence type="predicted"/>
<sequence>MTGEPIQNQTQGETCANCGAPLSGDFCAACGQSREDIRRPAWSLVTDTLDGLLSWDGRILSTYRHLFTRPGQVARDYMDGKRQSFTPPVRLYLIVSLIFFAAISFSGIRIVGVDITLDEADEVGVFVSVFQPPRQGENVELTAEQEQSILDFIETNGIADQWRDVTLRAINHPELMEDQASAASSQAMILMVIVFALLCALMHPRRRMIEHAIYALYFHAALLLPLATIVIVGVYTRLPVWAAFTLLGSSILVLNLGVALFDRGFYGSSWFGSIVRSVVICMAYATCAGFVAIGLILWTAL</sequence>
<accession>A0ABV7A079</accession>
<evidence type="ECO:0000313" key="3">
    <source>
        <dbReference type="Proteomes" id="UP001595379"/>
    </source>
</evidence>
<keyword evidence="1" id="KW-1133">Transmembrane helix</keyword>
<feature type="transmembrane region" description="Helical" evidence="1">
    <location>
        <begin position="273"/>
        <end position="298"/>
    </location>
</feature>
<feature type="transmembrane region" description="Helical" evidence="1">
    <location>
        <begin position="241"/>
        <end position="261"/>
    </location>
</feature>
<dbReference type="Proteomes" id="UP001595379">
    <property type="component" value="Unassembled WGS sequence"/>
</dbReference>
<protein>
    <submittedName>
        <fullName evidence="2">DUF3667 domain-containing protein</fullName>
    </submittedName>
</protein>
<organism evidence="2 3">
    <name type="scientific">Hyphobacterium vulgare</name>
    <dbReference type="NCBI Taxonomy" id="1736751"/>
    <lineage>
        <taxon>Bacteria</taxon>
        <taxon>Pseudomonadati</taxon>
        <taxon>Pseudomonadota</taxon>
        <taxon>Alphaproteobacteria</taxon>
        <taxon>Maricaulales</taxon>
        <taxon>Maricaulaceae</taxon>
        <taxon>Hyphobacterium</taxon>
    </lineage>
</organism>
<feature type="transmembrane region" description="Helical" evidence="1">
    <location>
        <begin position="183"/>
        <end position="202"/>
    </location>
</feature>
<dbReference type="EMBL" id="JBHRSV010000028">
    <property type="protein sequence ID" value="MFC2927018.1"/>
    <property type="molecule type" value="Genomic_DNA"/>
</dbReference>
<keyword evidence="1" id="KW-0812">Transmembrane</keyword>
<evidence type="ECO:0000256" key="1">
    <source>
        <dbReference type="SAM" id="Phobius"/>
    </source>
</evidence>
<dbReference type="Pfam" id="PF12412">
    <property type="entry name" value="DUF3667"/>
    <property type="match status" value="1"/>
</dbReference>
<name>A0ABV7A079_9PROT</name>
<dbReference type="InterPro" id="IPR022134">
    <property type="entry name" value="DUF3667"/>
</dbReference>
<evidence type="ECO:0000313" key="2">
    <source>
        <dbReference type="EMBL" id="MFC2927018.1"/>
    </source>
</evidence>
<gene>
    <name evidence="2" type="ORF">ACFOOR_12955</name>
</gene>
<keyword evidence="3" id="KW-1185">Reference proteome</keyword>
<reference evidence="3" key="1">
    <citation type="journal article" date="2019" name="Int. J. Syst. Evol. Microbiol.">
        <title>The Global Catalogue of Microorganisms (GCM) 10K type strain sequencing project: providing services to taxonomists for standard genome sequencing and annotation.</title>
        <authorList>
            <consortium name="The Broad Institute Genomics Platform"/>
            <consortium name="The Broad Institute Genome Sequencing Center for Infectious Disease"/>
            <person name="Wu L."/>
            <person name="Ma J."/>
        </authorList>
    </citation>
    <scope>NUCLEOTIDE SEQUENCE [LARGE SCALE GENOMIC DNA]</scope>
    <source>
        <strain evidence="3">KCTC 52487</strain>
    </source>
</reference>